<comment type="caution">
    <text evidence="1">The sequence shown here is derived from an EMBL/GenBank/DDBJ whole genome shotgun (WGS) entry which is preliminary data.</text>
</comment>
<name>A0A1Y2LBX4_9PROT</name>
<protein>
    <recommendedName>
        <fullName evidence="3">Phage-related protein</fullName>
    </recommendedName>
</protein>
<accession>A0A1Y2LBX4</accession>
<keyword evidence="2" id="KW-1185">Reference proteome</keyword>
<dbReference type="Proteomes" id="UP000193396">
    <property type="component" value="Unassembled WGS sequence"/>
</dbReference>
<dbReference type="STRING" id="1293890.TALK_08270"/>
<sequence length="112" mass="12704">MKKLQAKFYRTQGGIEPAREFLKELDPLDRKTVGADVATVEFGWPVGMPTCRPLGNGLWEVRSRISNGRIVRVIFCIADEAMVLLHGFVKKSQKTPKTDLDLAKSRKKEMEK</sequence>
<evidence type="ECO:0008006" key="3">
    <source>
        <dbReference type="Google" id="ProtNLM"/>
    </source>
</evidence>
<gene>
    <name evidence="1" type="ORF">TALK_08270</name>
</gene>
<proteinExistence type="predicted"/>
<dbReference type="AlphaFoldDB" id="A0A1Y2LBX4"/>
<dbReference type="OrthoDB" id="3233388at2"/>
<dbReference type="Pfam" id="PF05973">
    <property type="entry name" value="Gp49"/>
    <property type="match status" value="1"/>
</dbReference>
<organism evidence="1 2">
    <name type="scientific">Thalassospira alkalitolerans</name>
    <dbReference type="NCBI Taxonomy" id="1293890"/>
    <lineage>
        <taxon>Bacteria</taxon>
        <taxon>Pseudomonadati</taxon>
        <taxon>Pseudomonadota</taxon>
        <taxon>Alphaproteobacteria</taxon>
        <taxon>Rhodospirillales</taxon>
        <taxon>Thalassospiraceae</taxon>
        <taxon>Thalassospira</taxon>
    </lineage>
</organism>
<dbReference type="RefSeq" id="WP_085617768.1">
    <property type="nucleotide sequence ID" value="NZ_JBLXCG010000010.1"/>
</dbReference>
<evidence type="ECO:0000313" key="1">
    <source>
        <dbReference type="EMBL" id="OSQ48279.1"/>
    </source>
</evidence>
<evidence type="ECO:0000313" key="2">
    <source>
        <dbReference type="Proteomes" id="UP000193396"/>
    </source>
</evidence>
<dbReference type="InterPro" id="IPR009241">
    <property type="entry name" value="HigB-like"/>
</dbReference>
<reference evidence="1 2" key="1">
    <citation type="submission" date="2014-03" db="EMBL/GenBank/DDBJ databases">
        <title>The draft genome sequence of Thalassospira alkalitolerans JCM 18968.</title>
        <authorList>
            <person name="Lai Q."/>
            <person name="Shao Z."/>
        </authorList>
    </citation>
    <scope>NUCLEOTIDE SEQUENCE [LARGE SCALE GENOMIC DNA]</scope>
    <source>
        <strain evidence="1 2">JCM 18968</strain>
    </source>
</reference>
<dbReference type="EMBL" id="JFKB01000005">
    <property type="protein sequence ID" value="OSQ48279.1"/>
    <property type="molecule type" value="Genomic_DNA"/>
</dbReference>